<dbReference type="GO" id="GO:0005829">
    <property type="term" value="C:cytosol"/>
    <property type="evidence" value="ECO:0007669"/>
    <property type="project" value="TreeGrafter"/>
</dbReference>
<dbReference type="SUPFAM" id="SSF53613">
    <property type="entry name" value="Ribokinase-like"/>
    <property type="match status" value="1"/>
</dbReference>
<evidence type="ECO:0000259" key="3">
    <source>
        <dbReference type="Pfam" id="PF00294"/>
    </source>
</evidence>
<dbReference type="CDD" id="cd01172">
    <property type="entry name" value="RfaE_like"/>
    <property type="match status" value="1"/>
</dbReference>
<dbReference type="InterPro" id="IPR002173">
    <property type="entry name" value="Carboh/pur_kinase_PfkB_CS"/>
</dbReference>
<sequence>MTDIFRKFDTLNILIIGDVMMDSYLWGAVERISPEAPVPVVSVRKRENRLGGAANVALNVQSLGAKPIICSVIGNDAEGITFLQLLKEHDLSAEGMISVADRPTTVKTRVIGQNQQMLRIDEETDAPLDPEHSEQLLSKIRQVLSSTEIHAIIFEDYDKGVISDDLIATVVAEAKARQIITVVDPKKRNFLSYSGVTLFKPNLKELREGLKIEIDMRKNSDMESAANEIKSRLQADYIMVTLSERGVFLQSNDHKQLIPAHVRKIADVSGAGDTVIATAAVCLASGMEPFKTAAVANLAGGLVCEHVGVVSICREQLLREALKL</sequence>
<keyword evidence="5" id="KW-1185">Reference proteome</keyword>
<proteinExistence type="predicted"/>
<dbReference type="InterPro" id="IPR029056">
    <property type="entry name" value="Ribokinase-like"/>
</dbReference>
<evidence type="ECO:0000256" key="1">
    <source>
        <dbReference type="ARBA" id="ARBA00022679"/>
    </source>
</evidence>
<dbReference type="GO" id="GO:0016773">
    <property type="term" value="F:phosphotransferase activity, alcohol group as acceptor"/>
    <property type="evidence" value="ECO:0007669"/>
    <property type="project" value="InterPro"/>
</dbReference>
<dbReference type="OrthoDB" id="9802794at2"/>
<dbReference type="Proteomes" id="UP000238034">
    <property type="component" value="Unassembled WGS sequence"/>
</dbReference>
<dbReference type="RefSeq" id="WP_106292633.1">
    <property type="nucleotide sequence ID" value="NZ_PVTH01000004.1"/>
</dbReference>
<organism evidence="4 5">
    <name type="scientific">Arcticibacter pallidicorallinus</name>
    <dbReference type="NCBI Taxonomy" id="1259464"/>
    <lineage>
        <taxon>Bacteria</taxon>
        <taxon>Pseudomonadati</taxon>
        <taxon>Bacteroidota</taxon>
        <taxon>Sphingobacteriia</taxon>
        <taxon>Sphingobacteriales</taxon>
        <taxon>Sphingobacteriaceae</taxon>
        <taxon>Arcticibacter</taxon>
    </lineage>
</organism>
<comment type="caution">
    <text evidence="4">The sequence shown here is derived from an EMBL/GenBank/DDBJ whole genome shotgun (WGS) entry which is preliminary data.</text>
</comment>
<dbReference type="InterPro" id="IPR011611">
    <property type="entry name" value="PfkB_dom"/>
</dbReference>
<evidence type="ECO:0000313" key="4">
    <source>
        <dbReference type="EMBL" id="PRY53045.1"/>
    </source>
</evidence>
<keyword evidence="2 4" id="KW-0418">Kinase</keyword>
<evidence type="ECO:0000313" key="5">
    <source>
        <dbReference type="Proteomes" id="UP000238034"/>
    </source>
</evidence>
<accession>A0A2T0U538</accession>
<keyword evidence="1" id="KW-0808">Transferase</keyword>
<dbReference type="EMBL" id="PVTH01000004">
    <property type="protein sequence ID" value="PRY53045.1"/>
    <property type="molecule type" value="Genomic_DNA"/>
</dbReference>
<feature type="domain" description="Carbohydrate kinase PfkB" evidence="3">
    <location>
        <begin position="12"/>
        <end position="311"/>
    </location>
</feature>
<dbReference type="InterPro" id="IPR011913">
    <property type="entry name" value="RfaE_dom_I"/>
</dbReference>
<dbReference type="Gene3D" id="3.40.1190.20">
    <property type="match status" value="1"/>
</dbReference>
<reference evidence="4 5" key="1">
    <citation type="submission" date="2018-03" db="EMBL/GenBank/DDBJ databases">
        <title>Genomic Encyclopedia of Type Strains, Phase III (KMG-III): the genomes of soil and plant-associated and newly described type strains.</title>
        <authorList>
            <person name="Whitman W."/>
        </authorList>
    </citation>
    <scope>NUCLEOTIDE SEQUENCE [LARGE SCALE GENOMIC DNA]</scope>
    <source>
        <strain evidence="4 5">CGMCC 1.9313</strain>
    </source>
</reference>
<dbReference type="AlphaFoldDB" id="A0A2T0U538"/>
<gene>
    <name evidence="4" type="ORF">B0I27_10452</name>
</gene>
<evidence type="ECO:0000256" key="2">
    <source>
        <dbReference type="ARBA" id="ARBA00022777"/>
    </source>
</evidence>
<dbReference type="GO" id="GO:0033786">
    <property type="term" value="F:heptose-1-phosphate adenylyltransferase activity"/>
    <property type="evidence" value="ECO:0007669"/>
    <property type="project" value="TreeGrafter"/>
</dbReference>
<name>A0A2T0U538_9SPHI</name>
<dbReference type="PANTHER" id="PTHR46969:SF1">
    <property type="entry name" value="BIFUNCTIONAL PROTEIN HLDE"/>
    <property type="match status" value="1"/>
</dbReference>
<dbReference type="PANTHER" id="PTHR46969">
    <property type="entry name" value="BIFUNCTIONAL PROTEIN HLDE"/>
    <property type="match status" value="1"/>
</dbReference>
<dbReference type="GO" id="GO:0033785">
    <property type="term" value="F:heptose 7-phosphate kinase activity"/>
    <property type="evidence" value="ECO:0007669"/>
    <property type="project" value="TreeGrafter"/>
</dbReference>
<protein>
    <submittedName>
        <fullName evidence="4">RfaE bifunctional protein kinase chain/domain</fullName>
    </submittedName>
</protein>
<dbReference type="Pfam" id="PF00294">
    <property type="entry name" value="PfkB"/>
    <property type="match status" value="1"/>
</dbReference>
<dbReference type="PROSITE" id="PS00583">
    <property type="entry name" value="PFKB_KINASES_1"/>
    <property type="match status" value="1"/>
</dbReference>